<dbReference type="EMBL" id="PGFA01000001">
    <property type="protein sequence ID" value="PJJ60757.1"/>
    <property type="molecule type" value="Genomic_DNA"/>
</dbReference>
<feature type="signal peptide" evidence="1">
    <location>
        <begin position="1"/>
        <end position="23"/>
    </location>
</feature>
<dbReference type="RefSeq" id="WP_100336388.1">
    <property type="nucleotide sequence ID" value="NZ_PGFA01000001.1"/>
</dbReference>
<evidence type="ECO:0000313" key="3">
    <source>
        <dbReference type="Proteomes" id="UP000228535"/>
    </source>
</evidence>
<dbReference type="OrthoDB" id="882100at2"/>
<proteinExistence type="predicted"/>
<evidence type="ECO:0008006" key="4">
    <source>
        <dbReference type="Google" id="ProtNLM"/>
    </source>
</evidence>
<keyword evidence="3" id="KW-1185">Reference proteome</keyword>
<sequence length="213" mass="23506">MRKTFTRLAITVAATLTISVAHAQVSHFSMNFGLGTLPVKAHYVELLEQPTVTQDQGEYVLRDVRARALLISLGLAFDAPLWKISEDQSLGLSLNISGGLVGAPQEIEGFNRSTMLDFPEYATWRYGCKATRDSDKSWGIGLGAGYRYARYAIPFSSPSVMVEGVHSYGKSDIYLRLSSDLVPNRLYSDYSSEGLVESLSIQQQLHVILGMSF</sequence>
<dbReference type="AlphaFoldDB" id="A0A2M9BS47"/>
<evidence type="ECO:0000313" key="2">
    <source>
        <dbReference type="EMBL" id="PJJ60757.1"/>
    </source>
</evidence>
<keyword evidence="1" id="KW-0732">Signal</keyword>
<feature type="chain" id="PRO_5014754094" description="Outer membrane protein with beta-barrel domain" evidence="1">
    <location>
        <begin position="24"/>
        <end position="213"/>
    </location>
</feature>
<accession>A0A2M9BS47</accession>
<gene>
    <name evidence="2" type="ORF">CLV45_2188</name>
</gene>
<organism evidence="2 3">
    <name type="scientific">Hymenobacter chitinivorans DSM 11115</name>
    <dbReference type="NCBI Taxonomy" id="1121954"/>
    <lineage>
        <taxon>Bacteria</taxon>
        <taxon>Pseudomonadati</taxon>
        <taxon>Bacteroidota</taxon>
        <taxon>Cytophagia</taxon>
        <taxon>Cytophagales</taxon>
        <taxon>Hymenobacteraceae</taxon>
        <taxon>Hymenobacter</taxon>
    </lineage>
</organism>
<protein>
    <recommendedName>
        <fullName evidence="4">Outer membrane protein with beta-barrel domain</fullName>
    </recommendedName>
</protein>
<dbReference type="Proteomes" id="UP000228535">
    <property type="component" value="Unassembled WGS sequence"/>
</dbReference>
<name>A0A2M9BS47_9BACT</name>
<reference evidence="2 3" key="1">
    <citation type="submission" date="2017-11" db="EMBL/GenBank/DDBJ databases">
        <title>Genomic Encyclopedia of Archaeal and Bacterial Type Strains, Phase II (KMG-II): From Individual Species to Whole Genera.</title>
        <authorList>
            <person name="Goeker M."/>
        </authorList>
    </citation>
    <scope>NUCLEOTIDE SEQUENCE [LARGE SCALE GENOMIC DNA]</scope>
    <source>
        <strain evidence="2 3">DSM 11115</strain>
    </source>
</reference>
<comment type="caution">
    <text evidence="2">The sequence shown here is derived from an EMBL/GenBank/DDBJ whole genome shotgun (WGS) entry which is preliminary data.</text>
</comment>
<evidence type="ECO:0000256" key="1">
    <source>
        <dbReference type="SAM" id="SignalP"/>
    </source>
</evidence>